<dbReference type="EMBL" id="DF820487">
    <property type="protein sequence ID" value="GAK30622.1"/>
    <property type="molecule type" value="Genomic_DNA"/>
</dbReference>
<evidence type="ECO:0000313" key="3">
    <source>
        <dbReference type="EMBL" id="GAK30622.1"/>
    </source>
</evidence>
<organism evidence="3 4">
    <name type="scientific">Weissella oryzae (strain DSM 25784 / JCM 18191 / LMG 30913 / SG25)</name>
    <dbReference type="NCBI Taxonomy" id="1329250"/>
    <lineage>
        <taxon>Bacteria</taxon>
        <taxon>Bacillati</taxon>
        <taxon>Bacillota</taxon>
        <taxon>Bacilli</taxon>
        <taxon>Lactobacillales</taxon>
        <taxon>Lactobacillaceae</taxon>
        <taxon>Weissella</taxon>
    </lineage>
</organism>
<dbReference type="OrthoDB" id="9008185at2"/>
<accession>A0A069CT90</accession>
<dbReference type="GO" id="GO:0006754">
    <property type="term" value="P:ATP biosynthetic process"/>
    <property type="evidence" value="ECO:0007669"/>
    <property type="project" value="TreeGrafter"/>
</dbReference>
<gene>
    <name evidence="3" type="ORF">WOSG25_040620</name>
</gene>
<sequence length="166" mass="18999">MRNQDLLSLMDTLEDSQQQDTKLFEIRQLLATYPLELRGRVDSHLQISASALVFVDKQVIFIKHPYLKTWLLPAGHVELDEQPLATARREFSEETGLKAVGGKLVDVNIIEIPENALKKQIAHRHIDFRFQLELSSQPASLAELPVRLMDVNMASEEFKVYFNLAD</sequence>
<dbReference type="RefSeq" id="WP_027698714.1">
    <property type="nucleotide sequence ID" value="NZ_DF820487.1"/>
</dbReference>
<dbReference type="InterPro" id="IPR015797">
    <property type="entry name" value="NUDIX_hydrolase-like_dom_sf"/>
</dbReference>
<keyword evidence="4" id="KW-1185">Reference proteome</keyword>
<name>A0A069CT90_WEIOS</name>
<dbReference type="PROSITE" id="PS00893">
    <property type="entry name" value="NUDIX_BOX"/>
    <property type="match status" value="1"/>
</dbReference>
<reference evidence="4" key="1">
    <citation type="journal article" date="2014" name="Genome Announc.">
        <title>Draft genome sequence of Weissella oryzae SG25T, isolated from fermented rice grains.</title>
        <authorList>
            <person name="Tanizawa Y."/>
            <person name="Fujisawa T."/>
            <person name="Mochizuki T."/>
            <person name="Kaminuma E."/>
            <person name="Suzuki Y."/>
            <person name="Nakamura Y."/>
            <person name="Tohno M."/>
        </authorList>
    </citation>
    <scope>NUCLEOTIDE SEQUENCE [LARGE SCALE GENOMIC DNA]</scope>
    <source>
        <strain evidence="4">DSM 25784 / JCM 18191 / LMG 30913 / SG25</strain>
    </source>
</reference>
<evidence type="ECO:0000259" key="2">
    <source>
        <dbReference type="PROSITE" id="PS51462"/>
    </source>
</evidence>
<dbReference type="AlphaFoldDB" id="A0A069CT90"/>
<feature type="domain" description="Nudix hydrolase" evidence="2">
    <location>
        <begin position="44"/>
        <end position="166"/>
    </location>
</feature>
<dbReference type="PANTHER" id="PTHR21340">
    <property type="entry name" value="DIADENOSINE 5,5-P1,P4-TETRAPHOSPHATE PYROPHOSPHOHYDROLASE MUTT"/>
    <property type="match status" value="1"/>
</dbReference>
<dbReference type="PANTHER" id="PTHR21340:SF0">
    <property type="entry name" value="BIS(5'-NUCLEOSYL)-TETRAPHOSPHATASE [ASYMMETRICAL]"/>
    <property type="match status" value="1"/>
</dbReference>
<dbReference type="GO" id="GO:0004081">
    <property type="term" value="F:bis(5'-nucleosyl)-tetraphosphatase (asymmetrical) activity"/>
    <property type="evidence" value="ECO:0007669"/>
    <property type="project" value="TreeGrafter"/>
</dbReference>
<proteinExistence type="predicted"/>
<dbReference type="Proteomes" id="UP000030643">
    <property type="component" value="Unassembled WGS sequence"/>
</dbReference>
<dbReference type="eggNOG" id="COG1051">
    <property type="taxonomic scope" value="Bacteria"/>
</dbReference>
<dbReference type="STRING" id="1329250.WOSG25_040620"/>
<evidence type="ECO:0000256" key="1">
    <source>
        <dbReference type="ARBA" id="ARBA00022801"/>
    </source>
</evidence>
<dbReference type="PROSITE" id="PS51462">
    <property type="entry name" value="NUDIX"/>
    <property type="match status" value="1"/>
</dbReference>
<dbReference type="Gene3D" id="3.90.79.10">
    <property type="entry name" value="Nucleoside Triphosphate Pyrophosphohydrolase"/>
    <property type="match status" value="1"/>
</dbReference>
<protein>
    <submittedName>
        <fullName evidence="3">ADP-ribose diphosphatase</fullName>
    </submittedName>
</protein>
<dbReference type="InterPro" id="IPR020084">
    <property type="entry name" value="NUDIX_hydrolase_CS"/>
</dbReference>
<dbReference type="Pfam" id="PF00293">
    <property type="entry name" value="NUDIX"/>
    <property type="match status" value="1"/>
</dbReference>
<keyword evidence="1" id="KW-0378">Hydrolase</keyword>
<evidence type="ECO:0000313" key="4">
    <source>
        <dbReference type="Proteomes" id="UP000030643"/>
    </source>
</evidence>
<dbReference type="InterPro" id="IPR000086">
    <property type="entry name" value="NUDIX_hydrolase_dom"/>
</dbReference>
<dbReference type="InterPro" id="IPR051325">
    <property type="entry name" value="Nudix_hydrolase_domain"/>
</dbReference>
<dbReference type="GO" id="GO:0006167">
    <property type="term" value="P:AMP biosynthetic process"/>
    <property type="evidence" value="ECO:0007669"/>
    <property type="project" value="TreeGrafter"/>
</dbReference>
<dbReference type="SUPFAM" id="SSF55811">
    <property type="entry name" value="Nudix"/>
    <property type="match status" value="1"/>
</dbReference>